<reference evidence="1 2" key="1">
    <citation type="submission" date="2022-10" db="EMBL/GenBank/DDBJ databases">
        <authorList>
            <person name="Xie J."/>
            <person name="Shen N."/>
        </authorList>
    </citation>
    <scope>NUCLEOTIDE SEQUENCE [LARGE SCALE GENOMIC DNA]</scope>
    <source>
        <strain evidence="1 2">DSM 41681</strain>
    </source>
</reference>
<comment type="caution">
    <text evidence="1">The sequence shown here is derived from an EMBL/GenBank/DDBJ whole genome shotgun (WGS) entry which is preliminary data.</text>
</comment>
<dbReference type="EMBL" id="JAOZYB010000345">
    <property type="protein sequence ID" value="MEB3965868.1"/>
    <property type="molecule type" value="Genomic_DNA"/>
</dbReference>
<proteinExistence type="predicted"/>
<keyword evidence="2" id="KW-1185">Reference proteome</keyword>
<accession>A0ABU6CME1</accession>
<sequence length="55" mass="5750">AAGAPRWLAPGGHLFVETGEHQAAAAQAAVRSAGLRPRVTRDDDLYATVIIATRP</sequence>
<protein>
    <recommendedName>
        <fullName evidence="3">Protein-(Glutamine-N5) methyltransferase, release factor-specific</fullName>
    </recommendedName>
</protein>
<evidence type="ECO:0000313" key="2">
    <source>
        <dbReference type="Proteomes" id="UP001352223"/>
    </source>
</evidence>
<gene>
    <name evidence="1" type="ORF">OKJ48_37445</name>
</gene>
<name>A0ABU6CME1_9ACTN</name>
<dbReference type="Proteomes" id="UP001352223">
    <property type="component" value="Unassembled WGS sequence"/>
</dbReference>
<evidence type="ECO:0008006" key="3">
    <source>
        <dbReference type="Google" id="ProtNLM"/>
    </source>
</evidence>
<organism evidence="1 2">
    <name type="scientific">Streptomyces kunmingensis</name>
    <dbReference type="NCBI Taxonomy" id="68225"/>
    <lineage>
        <taxon>Bacteria</taxon>
        <taxon>Bacillati</taxon>
        <taxon>Actinomycetota</taxon>
        <taxon>Actinomycetes</taxon>
        <taxon>Kitasatosporales</taxon>
        <taxon>Streptomycetaceae</taxon>
        <taxon>Streptomyces</taxon>
    </lineage>
</organism>
<feature type="non-terminal residue" evidence="1">
    <location>
        <position position="1"/>
    </location>
</feature>
<evidence type="ECO:0000313" key="1">
    <source>
        <dbReference type="EMBL" id="MEB3965868.1"/>
    </source>
</evidence>